<dbReference type="GO" id="GO:0042834">
    <property type="term" value="F:peptidoglycan binding"/>
    <property type="evidence" value="ECO:0007669"/>
    <property type="project" value="InterPro"/>
</dbReference>
<keyword evidence="2" id="KW-0812">Transmembrane</keyword>
<dbReference type="Proteomes" id="UP000672602">
    <property type="component" value="Unassembled WGS sequence"/>
</dbReference>
<evidence type="ECO:0000313" key="4">
    <source>
        <dbReference type="EMBL" id="MBP5857782.1"/>
    </source>
</evidence>
<dbReference type="PROSITE" id="PS51724">
    <property type="entry name" value="SPOR"/>
    <property type="match status" value="1"/>
</dbReference>
<protein>
    <submittedName>
        <fullName evidence="4">SPOR domain-containing protein</fullName>
    </submittedName>
</protein>
<keyword evidence="2" id="KW-0472">Membrane</keyword>
<dbReference type="InterPro" id="IPR036680">
    <property type="entry name" value="SPOR-like_sf"/>
</dbReference>
<comment type="caution">
    <text evidence="4">The sequence shown here is derived from an EMBL/GenBank/DDBJ whole genome shotgun (WGS) entry which is preliminary data.</text>
</comment>
<keyword evidence="2" id="KW-1133">Transmembrane helix</keyword>
<dbReference type="AlphaFoldDB" id="A0A8J7S980"/>
<feature type="compositionally biased region" description="Low complexity" evidence="1">
    <location>
        <begin position="259"/>
        <end position="269"/>
    </location>
</feature>
<accession>A0A8J7S980</accession>
<feature type="region of interest" description="Disordered" evidence="1">
    <location>
        <begin position="228"/>
        <end position="303"/>
    </location>
</feature>
<dbReference type="SUPFAM" id="SSF110997">
    <property type="entry name" value="Sporulation related repeat"/>
    <property type="match status" value="1"/>
</dbReference>
<evidence type="ECO:0000256" key="2">
    <source>
        <dbReference type="SAM" id="Phobius"/>
    </source>
</evidence>
<feature type="region of interest" description="Disordered" evidence="1">
    <location>
        <begin position="66"/>
        <end position="103"/>
    </location>
</feature>
<dbReference type="EMBL" id="JAGMWN010000005">
    <property type="protein sequence ID" value="MBP5857782.1"/>
    <property type="molecule type" value="Genomic_DNA"/>
</dbReference>
<evidence type="ECO:0000256" key="1">
    <source>
        <dbReference type="SAM" id="MobiDB-lite"/>
    </source>
</evidence>
<evidence type="ECO:0000259" key="3">
    <source>
        <dbReference type="PROSITE" id="PS51724"/>
    </source>
</evidence>
<sequence>MAAASFDGGGTGRAGLGGGRSGGSRWSGVGDRARLSAARDGDARTEGGWGDGGSLLGLLGLGGRAGIRPEGPMDAGPRGETGPGADADGGAPRGRRRAAPRFDSTAYEGAPRIRHGGDRLRFTLTPGAAYGLVGGAATAALLLFVAGFMAAFWLFAPESPFAQARAPEVAATGVVGSSPSDADGDGGTVPAATGHSYLIGEAEADGAPENPAPPSPEIAAVEAMRAANDDPPGAQMAALPEAGEPKNAAASASDNAERSPAPQGAATPSPASPPTARLKPGNGAGASDSVITPPPPPKTGAAQATVAAPSDAGPYRLQFGAFREKANAEVLRARIPDRLGARIVTAPDSQGRPLHYVRSMGFATPGAAREAGRTVEQQAGLKSFIHRAPGTAG</sequence>
<name>A0A8J7S980_9PROT</name>
<feature type="region of interest" description="Disordered" evidence="1">
    <location>
        <begin position="173"/>
        <end position="193"/>
    </location>
</feature>
<dbReference type="RefSeq" id="WP_210682360.1">
    <property type="nucleotide sequence ID" value="NZ_JAGMWN010000005.1"/>
</dbReference>
<dbReference type="Pfam" id="PF05036">
    <property type="entry name" value="SPOR"/>
    <property type="match status" value="1"/>
</dbReference>
<feature type="region of interest" description="Disordered" evidence="1">
    <location>
        <begin position="1"/>
        <end position="54"/>
    </location>
</feature>
<reference evidence="4" key="1">
    <citation type="submission" date="2021-04" db="EMBL/GenBank/DDBJ databases">
        <authorList>
            <person name="Zhang D.-C."/>
        </authorList>
    </citation>
    <scope>NUCLEOTIDE SEQUENCE</scope>
    <source>
        <strain evidence="4">CGMCC 1.15697</strain>
    </source>
</reference>
<proteinExistence type="predicted"/>
<gene>
    <name evidence="4" type="ORF">KAJ83_12245</name>
</gene>
<feature type="transmembrane region" description="Helical" evidence="2">
    <location>
        <begin position="129"/>
        <end position="155"/>
    </location>
</feature>
<feature type="compositionally biased region" description="Gly residues" evidence="1">
    <location>
        <begin position="7"/>
        <end position="22"/>
    </location>
</feature>
<feature type="compositionally biased region" description="Basic and acidic residues" evidence="1">
    <location>
        <begin position="31"/>
        <end position="45"/>
    </location>
</feature>
<organism evidence="4 5">
    <name type="scientific">Marivibrio halodurans</name>
    <dbReference type="NCBI Taxonomy" id="2039722"/>
    <lineage>
        <taxon>Bacteria</taxon>
        <taxon>Pseudomonadati</taxon>
        <taxon>Pseudomonadota</taxon>
        <taxon>Alphaproteobacteria</taxon>
        <taxon>Rhodospirillales</taxon>
        <taxon>Rhodospirillaceae</taxon>
        <taxon>Marivibrio</taxon>
    </lineage>
</organism>
<dbReference type="Gene3D" id="3.30.70.1070">
    <property type="entry name" value="Sporulation related repeat"/>
    <property type="match status" value="1"/>
</dbReference>
<dbReference type="InterPro" id="IPR007730">
    <property type="entry name" value="SPOR-like_dom"/>
</dbReference>
<evidence type="ECO:0000313" key="5">
    <source>
        <dbReference type="Proteomes" id="UP000672602"/>
    </source>
</evidence>
<feature type="domain" description="SPOR" evidence="3">
    <location>
        <begin position="309"/>
        <end position="388"/>
    </location>
</feature>
<keyword evidence="5" id="KW-1185">Reference proteome</keyword>